<feature type="region of interest" description="Disordered" evidence="1">
    <location>
        <begin position="527"/>
        <end position="1266"/>
    </location>
</feature>
<protein>
    <submittedName>
        <fullName evidence="2">Uncharacterized protein</fullName>
    </submittedName>
</protein>
<feature type="compositionally biased region" description="Pro residues" evidence="1">
    <location>
        <begin position="1231"/>
        <end position="1243"/>
    </location>
</feature>
<feature type="compositionally biased region" description="Pro residues" evidence="1">
    <location>
        <begin position="1129"/>
        <end position="1149"/>
    </location>
</feature>
<feature type="compositionally biased region" description="Low complexity" evidence="1">
    <location>
        <begin position="166"/>
        <end position="177"/>
    </location>
</feature>
<dbReference type="Proteomes" id="UP000078113">
    <property type="component" value="Unassembled WGS sequence"/>
</dbReference>
<feature type="compositionally biased region" description="Basic and acidic residues" evidence="1">
    <location>
        <begin position="831"/>
        <end position="889"/>
    </location>
</feature>
<feature type="compositionally biased region" description="Polar residues" evidence="1">
    <location>
        <begin position="673"/>
        <end position="683"/>
    </location>
</feature>
<feature type="region of interest" description="Disordered" evidence="1">
    <location>
        <begin position="442"/>
        <end position="475"/>
    </location>
</feature>
<comment type="caution">
    <text evidence="2">The sequence shown here is derived from an EMBL/GenBank/DDBJ whole genome shotgun (WGS) entry which is preliminary data.</text>
</comment>
<feature type="compositionally biased region" description="Low complexity" evidence="1">
    <location>
        <begin position="199"/>
        <end position="222"/>
    </location>
</feature>
<feature type="compositionally biased region" description="Low complexity" evidence="1">
    <location>
        <begin position="1"/>
        <end position="38"/>
    </location>
</feature>
<evidence type="ECO:0000313" key="2">
    <source>
        <dbReference type="EMBL" id="KAE8269807.1"/>
    </source>
</evidence>
<feature type="compositionally biased region" description="Basic and acidic residues" evidence="1">
    <location>
        <begin position="733"/>
        <end position="820"/>
    </location>
</feature>
<dbReference type="AlphaFoldDB" id="A0A8X7NBB1"/>
<reference evidence="2" key="1">
    <citation type="submission" date="2016-04" db="EMBL/GenBank/DDBJ databases">
        <authorList>
            <person name="Nguyen H.D."/>
            <person name="Samba Siva P."/>
            <person name="Cullis J."/>
            <person name="Levesque C.A."/>
            <person name="Hambleton S."/>
        </authorList>
    </citation>
    <scope>NUCLEOTIDE SEQUENCE</scope>
    <source>
        <strain evidence="2">DAOMC 236422</strain>
    </source>
</reference>
<feature type="compositionally biased region" description="Gly residues" evidence="1">
    <location>
        <begin position="1002"/>
        <end position="1014"/>
    </location>
</feature>
<feature type="compositionally biased region" description="Acidic residues" evidence="1">
    <location>
        <begin position="821"/>
        <end position="830"/>
    </location>
</feature>
<feature type="compositionally biased region" description="Low complexity" evidence="1">
    <location>
        <begin position="543"/>
        <end position="553"/>
    </location>
</feature>
<feature type="compositionally biased region" description="Basic and acidic residues" evidence="1">
    <location>
        <begin position="527"/>
        <end position="540"/>
    </location>
</feature>
<accession>A0A8X7NBB1</accession>
<feature type="compositionally biased region" description="Low complexity" evidence="1">
    <location>
        <begin position="451"/>
        <end position="467"/>
    </location>
</feature>
<organism evidence="2 3">
    <name type="scientific">Tilletia walkeri</name>
    <dbReference type="NCBI Taxonomy" id="117179"/>
    <lineage>
        <taxon>Eukaryota</taxon>
        <taxon>Fungi</taxon>
        <taxon>Dikarya</taxon>
        <taxon>Basidiomycota</taxon>
        <taxon>Ustilaginomycotina</taxon>
        <taxon>Exobasidiomycetes</taxon>
        <taxon>Tilletiales</taxon>
        <taxon>Tilletiaceae</taxon>
        <taxon>Tilletia</taxon>
    </lineage>
</organism>
<evidence type="ECO:0000256" key="1">
    <source>
        <dbReference type="SAM" id="MobiDB-lite"/>
    </source>
</evidence>
<gene>
    <name evidence="2" type="ORF">A4X09_0g2538</name>
</gene>
<proteinExistence type="predicted"/>
<name>A0A8X7NBB1_9BASI</name>
<feature type="compositionally biased region" description="Basic and acidic residues" evidence="1">
    <location>
        <begin position="117"/>
        <end position="127"/>
    </location>
</feature>
<feature type="compositionally biased region" description="Pro residues" evidence="1">
    <location>
        <begin position="685"/>
        <end position="696"/>
    </location>
</feature>
<dbReference type="EMBL" id="LWDG02000077">
    <property type="protein sequence ID" value="KAE8269807.1"/>
    <property type="molecule type" value="Genomic_DNA"/>
</dbReference>
<feature type="region of interest" description="Disordered" evidence="1">
    <location>
        <begin position="103"/>
        <end position="232"/>
    </location>
</feature>
<keyword evidence="3" id="KW-1185">Reference proteome</keyword>
<feature type="compositionally biased region" description="Pro residues" evidence="1">
    <location>
        <begin position="136"/>
        <end position="151"/>
    </location>
</feature>
<sequence length="1266" mass="136356">MHPSAPASTPAGGGPAPSSSSSAGAASAAAVPQPASAPVNPYELRFEDEHRPLPPSSRAQRAPLPPPFKLSSIPLEKRSELWNNPESADCIIIVPVPTREHEIPDVAFSPPTPAARETMKRKFEELRQAGAIPGLPSGPIPPPPPGGPEPDGPAQIYQSVVGPQNAAAGPSSSPSGARNQEAPESLPALPRREAQNFVSAPTPASSSSAAAATASASGSSAAPPQPIDPNRPVVYTEKMSAEEGRSFGLKLKAQLRLFELDKSSRDPRWPQDENGKKYAPEGWRAKHLDRHGFDSAIHSTVGHYVENAKEGSFKRRVFRAHMRVLGTQCGLLENLLTTMTHQEEGFRKGNRNTMLRPCTRSTSSFAKSSTAHQPRFAIHFTRPPGEETNENAEIERILFLPMPDPDSFPLLLHYLYHSQPEVFGASLERDNAGEIARFKVVTPPNPAEPGSSDASSSSSLAVPTTSSRKSRKKGRYVVPQEVLDRIPKELQMNCSWRGVIWNVEHLLLGKPLEKYLGAWYKHNIRKADGEGGKKRNRVEGATDEAGSSTSTSSSRKDKGRSTGTEKDRSASLVGVAGETDLIPNVRHSRAASMQEMSTMPSSSTTSPGTGMAVGRMSQSGVMEEGTARRGSQLAPPADERVRASTSSSVLEPGAGGPDEGETFPPPPSALRRLSTSASVQAGSYQPPPPPAPPGPAPDSLMMSSRTLPVPAPVAGPSGTTAGGPGRSRLGSPWEHERLQGQERDRARDWERERFEREREWEMREQERERRWDRERDYDREREREREEYLNRPYRPEWDRGRRDSQVSYPLDRDERERGDVEMDVEAEMEMEMERRERAGDMGRGLRERGWDRDRDRDRDRGFDQRRHSEWTWRDRDRELDREREWDGERGGGGWEYRSSIGHEPGWDYYRMGGGPRERYARAGPPLPPPGGGSSDGPHSFLPPPVSVSVPGQHQQDSSLPPPFLHHPPPPPPPAHQHHHPRYEGSPHHHLQHGGPPVPSPGAGEGSGVGVGGGRRSMPVTRHPSVSSPGSEGLRPGPGPGPSPFSGGGGGSSIHHAPGPPPPPGGVGVGLGGGRGSLPGPIIRPLWPQPYEPGPTALGHGFVRGPGSGPRQMGMGPSPGSGSGRGHSPSLPPPEWATRPGGPPSLPPPSMGQGPHPGHHRPISPGPEIGMAQHGSPPPRFYEGGGLGGSGTEFYPRPPPGVGPGGGPGPYHGSNMPAHHRGSFSRSSRSPPSVPPPPPPPPAQAPFETTGSRHPPPPPWKPNRTFL</sequence>
<feature type="compositionally biased region" description="Basic and acidic residues" evidence="1">
    <location>
        <begin position="554"/>
        <end position="569"/>
    </location>
</feature>
<feature type="compositionally biased region" description="Gly residues" evidence="1">
    <location>
        <begin position="1065"/>
        <end position="1076"/>
    </location>
</feature>
<evidence type="ECO:0000313" key="3">
    <source>
        <dbReference type="Proteomes" id="UP000078113"/>
    </source>
</evidence>
<feature type="region of interest" description="Disordered" evidence="1">
    <location>
        <begin position="1"/>
        <end position="72"/>
    </location>
</feature>
<reference evidence="2" key="2">
    <citation type="journal article" date="2019" name="IMA Fungus">
        <title>Genome sequencing and comparison of five Tilletia species to identify candidate genes for the detection of regulated species infecting wheat.</title>
        <authorList>
            <person name="Nguyen H.D.T."/>
            <person name="Sultana T."/>
            <person name="Kesanakurti P."/>
            <person name="Hambleton S."/>
        </authorList>
    </citation>
    <scope>NUCLEOTIDE SEQUENCE</scope>
    <source>
        <strain evidence="2">DAOMC 236422</strain>
    </source>
</reference>
<feature type="compositionally biased region" description="Pro residues" evidence="1">
    <location>
        <begin position="959"/>
        <end position="974"/>
    </location>
</feature>
<feature type="compositionally biased region" description="Low complexity" evidence="1">
    <location>
        <begin position="596"/>
        <end position="610"/>
    </location>
</feature>